<dbReference type="InterPro" id="IPR039938">
    <property type="entry name" value="Sp4-like"/>
</dbReference>
<feature type="compositionally biased region" description="Low complexity" evidence="1">
    <location>
        <begin position="79"/>
        <end position="129"/>
    </location>
</feature>
<evidence type="ECO:0000313" key="2">
    <source>
        <dbReference type="EMBL" id="HDB83398.1"/>
    </source>
</evidence>
<feature type="region of interest" description="Disordered" evidence="1">
    <location>
        <begin position="1"/>
        <end position="203"/>
    </location>
</feature>
<dbReference type="PANTHER" id="PTHR14947">
    <property type="entry name" value="ZINC FINGER PROTEIN"/>
    <property type="match status" value="1"/>
</dbReference>
<proteinExistence type="predicted"/>
<evidence type="ECO:0000313" key="3">
    <source>
        <dbReference type="EMBL" id="HDC73493.1"/>
    </source>
</evidence>
<name>A0A481CTG1_PIG</name>
<organism evidence="3">
    <name type="scientific">Sus scrofa</name>
    <name type="common">Pig</name>
    <dbReference type="NCBI Taxonomy" id="9823"/>
    <lineage>
        <taxon>Eukaryota</taxon>
        <taxon>Metazoa</taxon>
        <taxon>Chordata</taxon>
        <taxon>Craniata</taxon>
        <taxon>Vertebrata</taxon>
        <taxon>Euteleostomi</taxon>
        <taxon>Mammalia</taxon>
        <taxon>Eutheria</taxon>
        <taxon>Laurasiatheria</taxon>
        <taxon>Artiodactyla</taxon>
        <taxon>Suina</taxon>
        <taxon>Suidae</taxon>
        <taxon>Sus</taxon>
    </lineage>
</organism>
<dbReference type="EMBL" id="DQIR01318019">
    <property type="protein sequence ID" value="HDC73493.1"/>
    <property type="molecule type" value="Transcribed_RNA"/>
</dbReference>
<reference evidence="3" key="1">
    <citation type="journal article" date="2019" name="PeerJ">
        <title>Genes of the pig, Sus scrofa, reconstructed with EvidentialGene.</title>
        <authorList>
            <person name="Gilbert D.G."/>
        </authorList>
    </citation>
    <scope>NUCLEOTIDE SEQUENCE</scope>
</reference>
<dbReference type="PANTHER" id="PTHR14947:SF24">
    <property type="entry name" value="ZINC FINGER PROTEIN 781-RELATED"/>
    <property type="match status" value="1"/>
</dbReference>
<accession>A0A481CTG1</accession>
<feature type="compositionally biased region" description="Low complexity" evidence="1">
    <location>
        <begin position="1"/>
        <end position="71"/>
    </location>
</feature>
<evidence type="ECO:0000256" key="1">
    <source>
        <dbReference type="SAM" id="MobiDB-lite"/>
    </source>
</evidence>
<sequence length="391" mass="38239">MSAPTAASASAAGPASSSTTASTQVRSPMSAASAAAPSATARTSRSTCGSTTARSPTRAVSAARPSARAPTCCATSGCTRARSPTPAASAARPSSGAPCSSSTSASTRARSPTSAPTAARPSAAARTSSGTCGPTRARSPLPAAPAARPSARVPSSSSTRGSTPGSSVRVRPGGAAGGRGQRPGAEGTLGRAPASARHPFGTTGTVRCVPNKFFLPDGDEEGREAAPSPRACPLGGAGCGQHLKMGVPRPRPRLGGPAGCPLAPWTAVSSSPVPHPTPCVWGRRVVCSSASSPPGCSVRFSPASAPAGGCLRPAGFSGRRPCPAFMEFGGPGVPLLTGRCSWVVASALPCSSPTSSPCGRGGSYVSGGVFSLPPPAPSWAAGTLLLPHVEE</sequence>
<dbReference type="AlphaFoldDB" id="A0A481CTG1"/>
<dbReference type="EMBL" id="DQIR01227921">
    <property type="protein sequence ID" value="HDB83398.1"/>
    <property type="molecule type" value="Transcribed_RNA"/>
</dbReference>
<feature type="compositionally biased region" description="Low complexity" evidence="1">
    <location>
        <begin position="136"/>
        <end position="173"/>
    </location>
</feature>
<protein>
    <submittedName>
        <fullName evidence="2">Zinc finger and SCAN domain-containing protein 21 isoform X2-like</fullName>
    </submittedName>
    <submittedName>
        <fullName evidence="3">Zinc finger protein GLI4</fullName>
    </submittedName>
</protein>